<proteinExistence type="predicted"/>
<reference evidence="4" key="1">
    <citation type="submission" date="2017-06" db="EMBL/GenBank/DDBJ databases">
        <authorList>
            <person name="Varghese N."/>
            <person name="Submissions S."/>
        </authorList>
    </citation>
    <scope>NUCLEOTIDE SEQUENCE [LARGE SCALE GENOMIC DNA]</scope>
    <source>
        <strain evidence="4">JCM 23211</strain>
    </source>
</reference>
<dbReference type="EMBL" id="FZOW01000002">
    <property type="protein sequence ID" value="SNS47432.1"/>
    <property type="molecule type" value="Genomic_DNA"/>
</dbReference>
<sequence length="93" mass="9593">MPPDTETASQSSRSGEATVDDAVHDGAVERVPATTVLVDSPLWPTYAYLSLALIALVAAIVLAATSLVVRAGAAAVACVVAAAMGLLRYRRLR</sequence>
<feature type="transmembrane region" description="Helical" evidence="2">
    <location>
        <begin position="46"/>
        <end position="65"/>
    </location>
</feature>
<feature type="region of interest" description="Disordered" evidence="1">
    <location>
        <begin position="1"/>
        <end position="26"/>
    </location>
</feature>
<keyword evidence="2" id="KW-0812">Transmembrane</keyword>
<feature type="compositionally biased region" description="Polar residues" evidence="1">
    <location>
        <begin position="1"/>
        <end position="15"/>
    </location>
</feature>
<feature type="transmembrane region" description="Helical" evidence="2">
    <location>
        <begin position="71"/>
        <end position="89"/>
    </location>
</feature>
<gene>
    <name evidence="3" type="ORF">SAMN05421642_102536</name>
</gene>
<keyword evidence="2" id="KW-1133">Transmembrane helix</keyword>
<evidence type="ECO:0000313" key="4">
    <source>
        <dbReference type="Proteomes" id="UP000198327"/>
    </source>
</evidence>
<accession>A0A239EU71</accession>
<dbReference type="Proteomes" id="UP000198327">
    <property type="component" value="Unassembled WGS sequence"/>
</dbReference>
<evidence type="ECO:0000313" key="3">
    <source>
        <dbReference type="EMBL" id="SNS47432.1"/>
    </source>
</evidence>
<evidence type="ECO:0000256" key="1">
    <source>
        <dbReference type="SAM" id="MobiDB-lite"/>
    </source>
</evidence>
<organism evidence="3 4">
    <name type="scientific">Rhodococcoides kyotonense</name>
    <dbReference type="NCBI Taxonomy" id="398843"/>
    <lineage>
        <taxon>Bacteria</taxon>
        <taxon>Bacillati</taxon>
        <taxon>Actinomycetota</taxon>
        <taxon>Actinomycetes</taxon>
        <taxon>Mycobacteriales</taxon>
        <taxon>Nocardiaceae</taxon>
        <taxon>Rhodococcoides</taxon>
    </lineage>
</organism>
<evidence type="ECO:0000256" key="2">
    <source>
        <dbReference type="SAM" id="Phobius"/>
    </source>
</evidence>
<name>A0A239EU71_9NOCA</name>
<protein>
    <submittedName>
        <fullName evidence="3">Uncharacterized protein</fullName>
    </submittedName>
</protein>
<keyword evidence="2" id="KW-0472">Membrane</keyword>
<keyword evidence="4" id="KW-1185">Reference proteome</keyword>
<dbReference type="AlphaFoldDB" id="A0A239EU71"/>